<accession>A0ABR9UQG8</accession>
<evidence type="ECO:0000313" key="3">
    <source>
        <dbReference type="Proteomes" id="UP000651156"/>
    </source>
</evidence>
<gene>
    <name evidence="2" type="ORF">IQ230_09185</name>
</gene>
<feature type="compositionally biased region" description="Low complexity" evidence="1">
    <location>
        <begin position="84"/>
        <end position="113"/>
    </location>
</feature>
<sequence length="246" mass="26865">MPQSTKPQVEQKPQNEELEITQLLAPPKKPSPQPSLQTTPLQRQQVSQPTPRITPQQKVQPIISQPKPTPNISPTPQITPSPIPTTLASPMPLPSPSLEGSPTPEVTPEPTIEASPNVSDDNVAEFQNLFGEVSGEVAEDLGVDPSYFAQPELFFIPESLATDEPQQKQAIARIKWISLKTPEQVFTEIEPQLESSGMEISVQGEYGGGNVYKIQKGNFVTYLNLVPTATSIGTMIIVWNSDPLQI</sequence>
<protein>
    <submittedName>
        <fullName evidence="2">Uncharacterized protein</fullName>
    </submittedName>
</protein>
<feature type="compositionally biased region" description="Pro residues" evidence="1">
    <location>
        <begin position="67"/>
        <end position="83"/>
    </location>
</feature>
<dbReference type="RefSeq" id="WP_193931713.1">
    <property type="nucleotide sequence ID" value="NZ_CAWPMZ010000037.1"/>
</dbReference>
<dbReference type="Proteomes" id="UP000651156">
    <property type="component" value="Unassembled WGS sequence"/>
</dbReference>
<evidence type="ECO:0000313" key="2">
    <source>
        <dbReference type="EMBL" id="MBE9190529.1"/>
    </source>
</evidence>
<evidence type="ECO:0000256" key="1">
    <source>
        <dbReference type="SAM" id="MobiDB-lite"/>
    </source>
</evidence>
<keyword evidence="3" id="KW-1185">Reference proteome</keyword>
<organism evidence="2 3">
    <name type="scientific">Gloeocapsopsis crepidinum LEGE 06123</name>
    <dbReference type="NCBI Taxonomy" id="588587"/>
    <lineage>
        <taxon>Bacteria</taxon>
        <taxon>Bacillati</taxon>
        <taxon>Cyanobacteriota</taxon>
        <taxon>Cyanophyceae</taxon>
        <taxon>Oscillatoriophycideae</taxon>
        <taxon>Chroococcales</taxon>
        <taxon>Chroococcaceae</taxon>
        <taxon>Gloeocapsopsis</taxon>
    </lineage>
</organism>
<dbReference type="EMBL" id="JADEWN010000018">
    <property type="protein sequence ID" value="MBE9190529.1"/>
    <property type="molecule type" value="Genomic_DNA"/>
</dbReference>
<name>A0ABR9UQG8_9CHRO</name>
<proteinExistence type="predicted"/>
<feature type="region of interest" description="Disordered" evidence="1">
    <location>
        <begin position="1"/>
        <end position="119"/>
    </location>
</feature>
<feature type="compositionally biased region" description="Polar residues" evidence="1">
    <location>
        <begin position="1"/>
        <end position="12"/>
    </location>
</feature>
<reference evidence="2 3" key="1">
    <citation type="submission" date="2020-10" db="EMBL/GenBank/DDBJ databases">
        <authorList>
            <person name="Castelo-Branco R."/>
            <person name="Eusebio N."/>
            <person name="Adriana R."/>
            <person name="Vieira A."/>
            <person name="Brugerolle De Fraissinette N."/>
            <person name="Rezende De Castro R."/>
            <person name="Schneider M.P."/>
            <person name="Vasconcelos V."/>
            <person name="Leao P.N."/>
        </authorList>
    </citation>
    <scope>NUCLEOTIDE SEQUENCE [LARGE SCALE GENOMIC DNA]</scope>
    <source>
        <strain evidence="2 3">LEGE 06123</strain>
    </source>
</reference>
<feature type="compositionally biased region" description="Polar residues" evidence="1">
    <location>
        <begin position="38"/>
        <end position="63"/>
    </location>
</feature>
<comment type="caution">
    <text evidence="2">The sequence shown here is derived from an EMBL/GenBank/DDBJ whole genome shotgun (WGS) entry which is preliminary data.</text>
</comment>